<dbReference type="EMBL" id="CAJVPW010037548">
    <property type="protein sequence ID" value="CAG8740189.1"/>
    <property type="molecule type" value="Genomic_DNA"/>
</dbReference>
<name>A0ACA9Q857_9GLOM</name>
<accession>A0ACA9Q857</accession>
<sequence length="93" mass="10581">MIQTVENKEEIIKNSVKHIWKATEAKVVTITFDEPLNSATITLNNGNKTILNLDTPGVVLINEEIFKKIVNVVNRSNRKEPIIIDEVEIKLQE</sequence>
<reference evidence="1" key="1">
    <citation type="submission" date="2021-06" db="EMBL/GenBank/DDBJ databases">
        <authorList>
            <person name="Kallberg Y."/>
            <person name="Tangrot J."/>
            <person name="Rosling A."/>
        </authorList>
    </citation>
    <scope>NUCLEOTIDE SEQUENCE</scope>
    <source>
        <strain evidence="1">28 12/20/2015</strain>
    </source>
</reference>
<feature type="non-terminal residue" evidence="1">
    <location>
        <position position="93"/>
    </location>
</feature>
<dbReference type="Proteomes" id="UP000789366">
    <property type="component" value="Unassembled WGS sequence"/>
</dbReference>
<evidence type="ECO:0000313" key="2">
    <source>
        <dbReference type="Proteomes" id="UP000789366"/>
    </source>
</evidence>
<comment type="caution">
    <text evidence="1">The sequence shown here is derived from an EMBL/GenBank/DDBJ whole genome shotgun (WGS) entry which is preliminary data.</text>
</comment>
<keyword evidence="2" id="KW-1185">Reference proteome</keyword>
<evidence type="ECO:0000313" key="1">
    <source>
        <dbReference type="EMBL" id="CAG8740189.1"/>
    </source>
</evidence>
<protein>
    <submittedName>
        <fullName evidence="1">14105_t:CDS:1</fullName>
    </submittedName>
</protein>
<organism evidence="1 2">
    <name type="scientific">Cetraspora pellucida</name>
    <dbReference type="NCBI Taxonomy" id="1433469"/>
    <lineage>
        <taxon>Eukaryota</taxon>
        <taxon>Fungi</taxon>
        <taxon>Fungi incertae sedis</taxon>
        <taxon>Mucoromycota</taxon>
        <taxon>Glomeromycotina</taxon>
        <taxon>Glomeromycetes</taxon>
        <taxon>Diversisporales</taxon>
        <taxon>Gigasporaceae</taxon>
        <taxon>Cetraspora</taxon>
    </lineage>
</organism>
<proteinExistence type="predicted"/>
<gene>
    <name evidence="1" type="ORF">SPELUC_LOCUS13739</name>
</gene>